<keyword evidence="3" id="KW-0378">Hydrolase</keyword>
<comment type="similarity">
    <text evidence="1">Belongs to the SMP-30/CGR1 family.</text>
</comment>
<comment type="caution">
    <text evidence="3">The sequence shown here is derived from an EMBL/GenBank/DDBJ whole genome shotgun (WGS) entry which is preliminary data.</text>
</comment>
<dbReference type="InterPro" id="IPR013658">
    <property type="entry name" value="SGL"/>
</dbReference>
<feature type="domain" description="SMP-30/Gluconolactonase/LRE-like region" evidence="2">
    <location>
        <begin position="15"/>
        <end position="255"/>
    </location>
</feature>
<dbReference type="Gene3D" id="2.120.10.30">
    <property type="entry name" value="TolB, C-terminal domain"/>
    <property type="match status" value="1"/>
</dbReference>
<dbReference type="SUPFAM" id="SSF63829">
    <property type="entry name" value="Calcium-dependent phosphotriesterase"/>
    <property type="match status" value="1"/>
</dbReference>
<proteinExistence type="inferred from homology"/>
<sequence length="290" mass="31970">MAPAVQVLCDAVADLGEGPLWSGDENALYWLDMTNRVIWRHEVGRNETRSYKVTGIPTAMALRARGGLILALRNGFAFLDTATGEERRFEVDVDFSRERFNDAKCDRRGRFFVGSMDKSWKEPIGGLWRLDPDLSLHRVDDGILVGNGMAFSPDDTVLYFSDSRTGYVYAYDYDIETGLPANRRVHLDFRGRTAHPDGCTVDDEGCLWIAELGTGAVGRYAPDGTRIGEIHVPTTRVTSVAFGGTDLRTLYVTSMQYGLSEAQLAAETDAGRTFHTRPGATGLAEPKFAG</sequence>
<dbReference type="PANTHER" id="PTHR10907">
    <property type="entry name" value="REGUCALCIN"/>
    <property type="match status" value="1"/>
</dbReference>
<dbReference type="PRINTS" id="PR01790">
    <property type="entry name" value="SMP30FAMILY"/>
</dbReference>
<evidence type="ECO:0000313" key="4">
    <source>
        <dbReference type="Proteomes" id="UP001556692"/>
    </source>
</evidence>
<reference evidence="3 4" key="1">
    <citation type="submission" date="2024-05" db="EMBL/GenBank/DDBJ databases">
        <authorList>
            <person name="Jiang F."/>
        </authorList>
    </citation>
    <scope>NUCLEOTIDE SEQUENCE [LARGE SCALE GENOMIC DNA]</scope>
    <source>
        <strain evidence="3 4">LZ166</strain>
    </source>
</reference>
<dbReference type="Pfam" id="PF08450">
    <property type="entry name" value="SGL"/>
    <property type="match status" value="1"/>
</dbReference>
<name>A0ABV3SHA6_9HYPH</name>
<keyword evidence="4" id="KW-1185">Reference proteome</keyword>
<evidence type="ECO:0000256" key="1">
    <source>
        <dbReference type="ARBA" id="ARBA00008853"/>
    </source>
</evidence>
<gene>
    <name evidence="3" type="ORF">ABGN05_09635</name>
</gene>
<evidence type="ECO:0000259" key="2">
    <source>
        <dbReference type="Pfam" id="PF08450"/>
    </source>
</evidence>
<dbReference type="InterPro" id="IPR005511">
    <property type="entry name" value="SMP-30"/>
</dbReference>
<organism evidence="3 4">
    <name type="scientific">Aquibium pacificus</name>
    <dbReference type="NCBI Taxonomy" id="3153579"/>
    <lineage>
        <taxon>Bacteria</taxon>
        <taxon>Pseudomonadati</taxon>
        <taxon>Pseudomonadota</taxon>
        <taxon>Alphaproteobacteria</taxon>
        <taxon>Hyphomicrobiales</taxon>
        <taxon>Phyllobacteriaceae</taxon>
        <taxon>Aquibium</taxon>
    </lineage>
</organism>
<dbReference type="InterPro" id="IPR011042">
    <property type="entry name" value="6-blade_b-propeller_TolB-like"/>
</dbReference>
<dbReference type="EMBL" id="JBDPGJ010000002">
    <property type="protein sequence ID" value="MEX0405921.1"/>
    <property type="molecule type" value="Genomic_DNA"/>
</dbReference>
<protein>
    <submittedName>
        <fullName evidence="3">SMP-30/gluconolactonase/LRE family protein</fullName>
        <ecNumber evidence="3">3.1.1.99</ecNumber>
    </submittedName>
</protein>
<dbReference type="GO" id="GO:0016787">
    <property type="term" value="F:hydrolase activity"/>
    <property type="evidence" value="ECO:0007669"/>
    <property type="project" value="UniProtKB-KW"/>
</dbReference>
<accession>A0ABV3SHA6</accession>
<dbReference type="EC" id="3.1.1.99" evidence="3"/>
<evidence type="ECO:0000313" key="3">
    <source>
        <dbReference type="EMBL" id="MEX0405921.1"/>
    </source>
</evidence>
<dbReference type="Proteomes" id="UP001556692">
    <property type="component" value="Unassembled WGS sequence"/>
</dbReference>
<dbReference type="PANTHER" id="PTHR10907:SF47">
    <property type="entry name" value="REGUCALCIN"/>
    <property type="match status" value="1"/>
</dbReference>
<dbReference type="RefSeq" id="WP_367953794.1">
    <property type="nucleotide sequence ID" value="NZ_JBDPGJ010000002.1"/>
</dbReference>